<reference evidence="2 3" key="1">
    <citation type="submission" date="2020-01" db="EMBL/GenBank/DDBJ databases">
        <title>Draft genome sequence of Aspergillus udagawae IFM 46972.</title>
        <authorList>
            <person name="Takahashi H."/>
            <person name="Yaguchi T."/>
        </authorList>
    </citation>
    <scope>NUCLEOTIDE SEQUENCE [LARGE SCALE GENOMIC DNA]</scope>
    <source>
        <strain evidence="2 3">IFM 46972</strain>
    </source>
</reference>
<gene>
    <name evidence="2" type="ORF">IFM46972_11253</name>
</gene>
<accession>A0A8H3SFJ7</accession>
<organism evidence="2 3">
    <name type="scientific">Aspergillus udagawae</name>
    <dbReference type="NCBI Taxonomy" id="91492"/>
    <lineage>
        <taxon>Eukaryota</taxon>
        <taxon>Fungi</taxon>
        <taxon>Dikarya</taxon>
        <taxon>Ascomycota</taxon>
        <taxon>Pezizomycotina</taxon>
        <taxon>Eurotiomycetes</taxon>
        <taxon>Eurotiomycetidae</taxon>
        <taxon>Eurotiales</taxon>
        <taxon>Aspergillaceae</taxon>
        <taxon>Aspergillus</taxon>
        <taxon>Aspergillus subgen. Fumigati</taxon>
    </lineage>
</organism>
<feature type="region of interest" description="Disordered" evidence="1">
    <location>
        <begin position="61"/>
        <end position="90"/>
    </location>
</feature>
<sequence length="186" mass="21037">MAETEKPLKCSEVVPAPQKRLMESLLTLPRLTLEEEMGRRTEAIDAVAAYSLFEEGETCRLPRDKRSSKDPVTVRPTHRDTSLEDTDATESVSSVDDQLVAAIRSVMKPISKDRSSKTKAKRPLFCFICLGQPELDIVRRTYKFASHGDVTKHIKRKHLRHISTPSDIRFLAKCIYKGTPLISTQL</sequence>
<evidence type="ECO:0000313" key="3">
    <source>
        <dbReference type="Proteomes" id="UP000465221"/>
    </source>
</evidence>
<dbReference type="Proteomes" id="UP000465221">
    <property type="component" value="Unassembled WGS sequence"/>
</dbReference>
<dbReference type="EMBL" id="BLKC01000194">
    <property type="protein sequence ID" value="GFF58957.1"/>
    <property type="molecule type" value="Genomic_DNA"/>
</dbReference>
<evidence type="ECO:0000313" key="2">
    <source>
        <dbReference type="EMBL" id="GFF58957.1"/>
    </source>
</evidence>
<dbReference type="AlphaFoldDB" id="A0A8H3SFJ7"/>
<proteinExistence type="predicted"/>
<name>A0A8H3SFJ7_9EURO</name>
<protein>
    <submittedName>
        <fullName evidence="2">C2H2 finger domain protein</fullName>
    </submittedName>
</protein>
<evidence type="ECO:0000256" key="1">
    <source>
        <dbReference type="SAM" id="MobiDB-lite"/>
    </source>
</evidence>
<comment type="caution">
    <text evidence="2">The sequence shown here is derived from an EMBL/GenBank/DDBJ whole genome shotgun (WGS) entry which is preliminary data.</text>
</comment>